<accession>A0A8H4LV62</accession>
<evidence type="ECO:0000313" key="3">
    <source>
        <dbReference type="Proteomes" id="UP000557566"/>
    </source>
</evidence>
<proteinExistence type="predicted"/>
<dbReference type="Proteomes" id="UP000557566">
    <property type="component" value="Unassembled WGS sequence"/>
</dbReference>
<comment type="caution">
    <text evidence="2">The sequence shown here is derived from an EMBL/GenBank/DDBJ whole genome shotgun (WGS) entry which is preliminary data.</text>
</comment>
<gene>
    <name evidence="2" type="ORF">G6O67_007699</name>
</gene>
<feature type="signal peptide" evidence="1">
    <location>
        <begin position="1"/>
        <end position="17"/>
    </location>
</feature>
<feature type="chain" id="PRO_5034073927" evidence="1">
    <location>
        <begin position="18"/>
        <end position="83"/>
    </location>
</feature>
<evidence type="ECO:0000256" key="1">
    <source>
        <dbReference type="SAM" id="SignalP"/>
    </source>
</evidence>
<protein>
    <submittedName>
        <fullName evidence="2">Uncharacterized protein</fullName>
    </submittedName>
</protein>
<evidence type="ECO:0000313" key="2">
    <source>
        <dbReference type="EMBL" id="KAF4505786.1"/>
    </source>
</evidence>
<dbReference type="EMBL" id="JAAVMX010000008">
    <property type="protein sequence ID" value="KAF4505786.1"/>
    <property type="molecule type" value="Genomic_DNA"/>
</dbReference>
<dbReference type="AlphaFoldDB" id="A0A8H4LV62"/>
<keyword evidence="1" id="KW-0732">Signal</keyword>
<keyword evidence="3" id="KW-1185">Reference proteome</keyword>
<sequence>MRFAIVFSGFLAGLVAAFPVEDVVGAADAMDARDTLTGLTEGLSLKKRRCWTNNSHCSHNDQCCSDSCRNVYSNVWQKLVESV</sequence>
<reference evidence="2 3" key="1">
    <citation type="journal article" date="2020" name="Genome Biol. Evol.">
        <title>A new high-quality draft genome assembly of the Chinese cordyceps Ophiocordyceps sinensis.</title>
        <authorList>
            <person name="Shu R."/>
            <person name="Zhang J."/>
            <person name="Meng Q."/>
            <person name="Zhang H."/>
            <person name="Zhou G."/>
            <person name="Li M."/>
            <person name="Wu P."/>
            <person name="Zhao Y."/>
            <person name="Chen C."/>
            <person name="Qin Q."/>
        </authorList>
    </citation>
    <scope>NUCLEOTIDE SEQUENCE [LARGE SCALE GENOMIC DNA]</scope>
    <source>
        <strain evidence="2 3">IOZ07</strain>
    </source>
</reference>
<organism evidence="2 3">
    <name type="scientific">Ophiocordyceps sinensis</name>
    <dbReference type="NCBI Taxonomy" id="72228"/>
    <lineage>
        <taxon>Eukaryota</taxon>
        <taxon>Fungi</taxon>
        <taxon>Dikarya</taxon>
        <taxon>Ascomycota</taxon>
        <taxon>Pezizomycotina</taxon>
        <taxon>Sordariomycetes</taxon>
        <taxon>Hypocreomycetidae</taxon>
        <taxon>Hypocreales</taxon>
        <taxon>Ophiocordycipitaceae</taxon>
        <taxon>Ophiocordyceps</taxon>
    </lineage>
</organism>
<name>A0A8H4LV62_9HYPO</name>